<reference evidence="2 3" key="1">
    <citation type="journal article" date="2013" name="BMC Genomics">
        <title>Reconstruction of the lipid metabolism for the microalga Monoraphidium neglectum from its genome sequence reveals characteristics suitable for biofuel production.</title>
        <authorList>
            <person name="Bogen C."/>
            <person name="Al-Dilaimi A."/>
            <person name="Albersmeier A."/>
            <person name="Wichmann J."/>
            <person name="Grundmann M."/>
            <person name="Rupp O."/>
            <person name="Lauersen K.J."/>
            <person name="Blifernez-Klassen O."/>
            <person name="Kalinowski J."/>
            <person name="Goesmann A."/>
            <person name="Mussgnug J.H."/>
            <person name="Kruse O."/>
        </authorList>
    </citation>
    <scope>NUCLEOTIDE SEQUENCE [LARGE SCALE GENOMIC DNA]</scope>
    <source>
        <strain evidence="2 3">SAG 48.87</strain>
    </source>
</reference>
<name>A0A0D2IXX4_9CHLO</name>
<dbReference type="EMBL" id="KK105331">
    <property type="protein sequence ID" value="KIY92772.1"/>
    <property type="molecule type" value="Genomic_DNA"/>
</dbReference>
<feature type="non-terminal residue" evidence="2">
    <location>
        <position position="1"/>
    </location>
</feature>
<proteinExistence type="predicted"/>
<protein>
    <submittedName>
        <fullName evidence="2">Uncharacterized protein</fullName>
    </submittedName>
</protein>
<dbReference type="AlphaFoldDB" id="A0A0D2IXX4"/>
<dbReference type="RefSeq" id="XP_013891792.1">
    <property type="nucleotide sequence ID" value="XM_014036338.1"/>
</dbReference>
<evidence type="ECO:0000313" key="3">
    <source>
        <dbReference type="Proteomes" id="UP000054498"/>
    </source>
</evidence>
<feature type="region of interest" description="Disordered" evidence="1">
    <location>
        <begin position="1"/>
        <end position="25"/>
    </location>
</feature>
<gene>
    <name evidence="2" type="ORF">MNEG_15192</name>
</gene>
<dbReference type="Proteomes" id="UP000054498">
    <property type="component" value="Unassembled WGS sequence"/>
</dbReference>
<evidence type="ECO:0000256" key="1">
    <source>
        <dbReference type="SAM" id="MobiDB-lite"/>
    </source>
</evidence>
<organism evidence="2 3">
    <name type="scientific">Monoraphidium neglectum</name>
    <dbReference type="NCBI Taxonomy" id="145388"/>
    <lineage>
        <taxon>Eukaryota</taxon>
        <taxon>Viridiplantae</taxon>
        <taxon>Chlorophyta</taxon>
        <taxon>core chlorophytes</taxon>
        <taxon>Chlorophyceae</taxon>
        <taxon>CS clade</taxon>
        <taxon>Sphaeropleales</taxon>
        <taxon>Selenastraceae</taxon>
        <taxon>Monoraphidium</taxon>
    </lineage>
</organism>
<dbReference type="GeneID" id="25732829"/>
<keyword evidence="3" id="KW-1185">Reference proteome</keyword>
<dbReference type="KEGG" id="mng:MNEG_15192"/>
<evidence type="ECO:0000313" key="2">
    <source>
        <dbReference type="EMBL" id="KIY92772.1"/>
    </source>
</evidence>
<accession>A0A0D2IXX4</accession>
<sequence>VASNDRGPTGDRSLTSRTEGPTDKSYITFISNTNGAYGNVGLTEDTEGTASGPILTWTLAKPDFTCGLDRFRYTIADGTANANKFSSAYVYVTFLADPDTGEG</sequence>